<comment type="caution">
    <text evidence="2">The sequence shown here is derived from an EMBL/GenBank/DDBJ whole genome shotgun (WGS) entry which is preliminary data.</text>
</comment>
<protein>
    <recommendedName>
        <fullName evidence="4">LPXTG cell wall anchor domain-containing protein</fullName>
    </recommendedName>
</protein>
<name>A0ABT7MYJ2_9MICO</name>
<feature type="transmembrane region" description="Helical" evidence="1">
    <location>
        <begin position="28"/>
        <end position="47"/>
    </location>
</feature>
<keyword evidence="1" id="KW-0472">Membrane</keyword>
<keyword evidence="1" id="KW-1133">Transmembrane helix</keyword>
<keyword evidence="3" id="KW-1185">Reference proteome</keyword>
<proteinExistence type="predicted"/>
<evidence type="ECO:0000256" key="1">
    <source>
        <dbReference type="SAM" id="Phobius"/>
    </source>
</evidence>
<dbReference type="EMBL" id="JASXSZ010000002">
    <property type="protein sequence ID" value="MDL9979525.1"/>
    <property type="molecule type" value="Genomic_DNA"/>
</dbReference>
<dbReference type="RefSeq" id="WP_286288418.1">
    <property type="nucleotide sequence ID" value="NZ_JASXSZ010000002.1"/>
</dbReference>
<evidence type="ECO:0000313" key="2">
    <source>
        <dbReference type="EMBL" id="MDL9979525.1"/>
    </source>
</evidence>
<dbReference type="Proteomes" id="UP001235064">
    <property type="component" value="Unassembled WGS sequence"/>
</dbReference>
<reference evidence="2 3" key="1">
    <citation type="submission" date="2023-06" db="EMBL/GenBank/DDBJ databases">
        <title>Microbacterium sp. nov., isolated from a waste landfill.</title>
        <authorList>
            <person name="Wen W."/>
        </authorList>
    </citation>
    <scope>NUCLEOTIDE SEQUENCE [LARGE SCALE GENOMIC DNA]</scope>
    <source>
        <strain evidence="2 3">ASV49</strain>
    </source>
</reference>
<keyword evidence="1" id="KW-0812">Transmembrane</keyword>
<organism evidence="2 3">
    <name type="scientific">Microbacterium candidum</name>
    <dbReference type="NCBI Taxonomy" id="3041922"/>
    <lineage>
        <taxon>Bacteria</taxon>
        <taxon>Bacillati</taxon>
        <taxon>Actinomycetota</taxon>
        <taxon>Actinomycetes</taxon>
        <taxon>Micrococcales</taxon>
        <taxon>Microbacteriaceae</taxon>
        <taxon>Microbacterium</taxon>
    </lineage>
</organism>
<evidence type="ECO:0000313" key="3">
    <source>
        <dbReference type="Proteomes" id="UP001235064"/>
    </source>
</evidence>
<evidence type="ECO:0008006" key="4">
    <source>
        <dbReference type="Google" id="ProtNLM"/>
    </source>
</evidence>
<sequence length="55" mass="6105">MFQTMVYTLCFPGAAQCGTREVVDYTSAIYPVGILLIAAVVGLIIGLTRNRRRER</sequence>
<accession>A0ABT7MYJ2</accession>
<gene>
    <name evidence="2" type="ORF">QSV35_09265</name>
</gene>